<dbReference type="InterPro" id="IPR016032">
    <property type="entry name" value="Sig_transdc_resp-reg_C-effctor"/>
</dbReference>
<proteinExistence type="predicted"/>
<reference evidence="3" key="1">
    <citation type="journal article" date="2019" name="Int. J. Syst. Evol. Microbiol.">
        <title>The Global Catalogue of Microorganisms (GCM) 10K type strain sequencing project: providing services to taxonomists for standard genome sequencing and annotation.</title>
        <authorList>
            <consortium name="The Broad Institute Genomics Platform"/>
            <consortium name="The Broad Institute Genome Sequencing Center for Infectious Disease"/>
            <person name="Wu L."/>
            <person name="Ma J."/>
        </authorList>
    </citation>
    <scope>NUCLEOTIDE SEQUENCE [LARGE SCALE GENOMIC DNA]</scope>
    <source>
        <strain evidence="3">JCM 17938</strain>
    </source>
</reference>
<name>A0ABP8TTU5_9ACTN</name>
<dbReference type="SMART" id="SM00421">
    <property type="entry name" value="HTH_LUXR"/>
    <property type="match status" value="1"/>
</dbReference>
<dbReference type="PROSITE" id="PS50043">
    <property type="entry name" value="HTH_LUXR_2"/>
    <property type="match status" value="1"/>
</dbReference>
<sequence length="842" mass="91446">MAPDLTWTVTGSLSGRDRMRTVSVAERTENRWRGGYIPAELNGFIGRRELLSTAKARLADPQLRLLSLTGAGGTGKTRLAMRLANSARRAYPDGVWWVDLASIVDSSSVGGAIVGALPIDDVSVREAGDVLIRVLAGRALLLVLDNCEHLIQAIAPLVVRLLHGCPELRIVATSRAPLRCEGEHLLDVPPLSVPADPEHAVASEYEAMRLFEARAGAARADFTITTENAAYVARLTKMLDGIPLAIELAAPLVRVMSLPDIVSLLSTFRFRTSMKEAGALAHHRTLWDSFEWSYQLCSRDEQLLWTRLAVFAGSFTADAAVAVASDHALDADRVPMILGGLVSKNIVTADTDSVPTRYAMLSTVREYGQARLSSGEKHEPVSPPDRLVRETGDESAAYRRLRAHFLRRADHCGRHWYGPDETRYLWEAGQDLPNYRAVLDRCATATTLEEAEDGARIAIALATLRLWFFGGSLGEGLRALLRADEALVRTNASDPLRLTVLTKAGWIALCLGDQACAEDLLERCRVLAARVTHGHETEVALAGLTFFTGAADLFVRGDPAALGLFAKARDDLAAADDPGAVPLAEMFHALAAAFMAPEADALAITERHLADTRAHGAPWAVTWAQWARAVTELRHGSPQAAVAMFRSALRAQWDMGDRWGSTWCVESLAWCAAARHHFEEAALLLGAAQKMQHTLGVAISRLRPWAQARAACVDQARTALHEDYQVTEGYGMEMDVDTVVDLALGQPSAPQADAPPPPRAVKPPLSEKQQAVAGLIAEGKTDKQIAAALFLSPRTVQSHVSAILRRLGFNSRTEVAKWVVERAEPGLQRVTPTVERRPIGGR</sequence>
<dbReference type="PRINTS" id="PR00038">
    <property type="entry name" value="HTHLUXR"/>
</dbReference>
<evidence type="ECO:0000313" key="2">
    <source>
        <dbReference type="EMBL" id="GAA4614932.1"/>
    </source>
</evidence>
<gene>
    <name evidence="2" type="ORF">GCM10023195_65460</name>
</gene>
<accession>A0ABP8TTU5</accession>
<dbReference type="Pfam" id="PF00196">
    <property type="entry name" value="GerE"/>
    <property type="match status" value="1"/>
</dbReference>
<dbReference type="SUPFAM" id="SSF52540">
    <property type="entry name" value="P-loop containing nucleoside triphosphate hydrolases"/>
    <property type="match status" value="1"/>
</dbReference>
<organism evidence="2 3">
    <name type="scientific">Actinoallomurus liliacearum</name>
    <dbReference type="NCBI Taxonomy" id="1080073"/>
    <lineage>
        <taxon>Bacteria</taxon>
        <taxon>Bacillati</taxon>
        <taxon>Actinomycetota</taxon>
        <taxon>Actinomycetes</taxon>
        <taxon>Streptosporangiales</taxon>
        <taxon>Thermomonosporaceae</taxon>
        <taxon>Actinoallomurus</taxon>
    </lineage>
</organism>
<evidence type="ECO:0000313" key="3">
    <source>
        <dbReference type="Proteomes" id="UP001500212"/>
    </source>
</evidence>
<keyword evidence="3" id="KW-1185">Reference proteome</keyword>
<dbReference type="InterPro" id="IPR027417">
    <property type="entry name" value="P-loop_NTPase"/>
</dbReference>
<evidence type="ECO:0000259" key="1">
    <source>
        <dbReference type="PROSITE" id="PS50043"/>
    </source>
</evidence>
<dbReference type="PRINTS" id="PR00364">
    <property type="entry name" value="DISEASERSIST"/>
</dbReference>
<dbReference type="InterPro" id="IPR036388">
    <property type="entry name" value="WH-like_DNA-bd_sf"/>
</dbReference>
<dbReference type="Proteomes" id="UP001500212">
    <property type="component" value="Unassembled WGS sequence"/>
</dbReference>
<dbReference type="CDD" id="cd06170">
    <property type="entry name" value="LuxR_C_like"/>
    <property type="match status" value="1"/>
</dbReference>
<dbReference type="PANTHER" id="PTHR47691">
    <property type="entry name" value="REGULATOR-RELATED"/>
    <property type="match status" value="1"/>
</dbReference>
<dbReference type="Gene3D" id="1.10.10.10">
    <property type="entry name" value="Winged helix-like DNA-binding domain superfamily/Winged helix DNA-binding domain"/>
    <property type="match status" value="1"/>
</dbReference>
<protein>
    <submittedName>
        <fullName evidence="2">LuxR family transcriptional regulator</fullName>
    </submittedName>
</protein>
<dbReference type="PANTHER" id="PTHR47691:SF3">
    <property type="entry name" value="HTH-TYPE TRANSCRIPTIONAL REGULATOR RV0890C-RELATED"/>
    <property type="match status" value="1"/>
</dbReference>
<feature type="domain" description="HTH luxR-type" evidence="1">
    <location>
        <begin position="758"/>
        <end position="823"/>
    </location>
</feature>
<dbReference type="InterPro" id="IPR000792">
    <property type="entry name" value="Tscrpt_reg_LuxR_C"/>
</dbReference>
<comment type="caution">
    <text evidence="2">The sequence shown here is derived from an EMBL/GenBank/DDBJ whole genome shotgun (WGS) entry which is preliminary data.</text>
</comment>
<dbReference type="EMBL" id="BAABHJ010000027">
    <property type="protein sequence ID" value="GAA4614932.1"/>
    <property type="molecule type" value="Genomic_DNA"/>
</dbReference>
<dbReference type="Gene3D" id="3.40.50.300">
    <property type="entry name" value="P-loop containing nucleotide triphosphate hydrolases"/>
    <property type="match status" value="1"/>
</dbReference>
<dbReference type="SUPFAM" id="SSF46894">
    <property type="entry name" value="C-terminal effector domain of the bipartite response regulators"/>
    <property type="match status" value="1"/>
</dbReference>